<dbReference type="Pfam" id="PF03401">
    <property type="entry name" value="TctC"/>
    <property type="match status" value="1"/>
</dbReference>
<proteinExistence type="inferred from homology"/>
<organism evidence="3 4">
    <name type="scientific">Verminephrobacter eiseniae (strain EF01-2)</name>
    <dbReference type="NCBI Taxonomy" id="391735"/>
    <lineage>
        <taxon>Bacteria</taxon>
        <taxon>Pseudomonadati</taxon>
        <taxon>Pseudomonadota</taxon>
        <taxon>Betaproteobacteria</taxon>
        <taxon>Burkholderiales</taxon>
        <taxon>Comamonadaceae</taxon>
        <taxon>Verminephrobacter</taxon>
    </lineage>
</organism>
<dbReference type="RefSeq" id="WP_011811497.1">
    <property type="nucleotide sequence ID" value="NC_008786.1"/>
</dbReference>
<feature type="signal peptide" evidence="2">
    <location>
        <begin position="1"/>
        <end position="23"/>
    </location>
</feature>
<dbReference type="InterPro" id="IPR005064">
    <property type="entry name" value="BUG"/>
</dbReference>
<comment type="similarity">
    <text evidence="1">Belongs to the UPF0065 (bug) family.</text>
</comment>
<dbReference type="Gene3D" id="3.40.190.10">
    <property type="entry name" value="Periplasmic binding protein-like II"/>
    <property type="match status" value="1"/>
</dbReference>
<protein>
    <submittedName>
        <fullName evidence="3">Uncharacterized protein UPF0065</fullName>
    </submittedName>
</protein>
<dbReference type="Gene3D" id="3.40.190.150">
    <property type="entry name" value="Bordetella uptake gene, domain 1"/>
    <property type="match status" value="1"/>
</dbReference>
<feature type="chain" id="PRO_5002640767" evidence="2">
    <location>
        <begin position="24"/>
        <end position="329"/>
    </location>
</feature>
<dbReference type="Proteomes" id="UP000000374">
    <property type="component" value="Chromosome"/>
</dbReference>
<dbReference type="EMBL" id="CP000542">
    <property type="protein sequence ID" value="ABM59508.1"/>
    <property type="molecule type" value="Genomic_DNA"/>
</dbReference>
<dbReference type="PIRSF" id="PIRSF017082">
    <property type="entry name" value="YflP"/>
    <property type="match status" value="1"/>
</dbReference>
<reference evidence="4" key="1">
    <citation type="submission" date="2006-12" db="EMBL/GenBank/DDBJ databases">
        <title>Complete sequence of chromosome 1 of Verminephrobacter eiseniae EF01-2.</title>
        <authorList>
            <person name="Copeland A."/>
            <person name="Lucas S."/>
            <person name="Lapidus A."/>
            <person name="Barry K."/>
            <person name="Detter J.C."/>
            <person name="Glavina del Rio T."/>
            <person name="Dalin E."/>
            <person name="Tice H."/>
            <person name="Pitluck S."/>
            <person name="Chertkov O."/>
            <person name="Brettin T."/>
            <person name="Bruce D."/>
            <person name="Han C."/>
            <person name="Tapia R."/>
            <person name="Gilna P."/>
            <person name="Schmutz J."/>
            <person name="Larimer F."/>
            <person name="Land M."/>
            <person name="Hauser L."/>
            <person name="Kyrpides N."/>
            <person name="Kim E."/>
            <person name="Stahl D."/>
            <person name="Richardson P."/>
        </authorList>
    </citation>
    <scope>NUCLEOTIDE SEQUENCE [LARGE SCALE GENOMIC DNA]</scope>
    <source>
        <strain evidence="4">EF01-2</strain>
    </source>
</reference>
<dbReference type="eggNOG" id="COG3181">
    <property type="taxonomic scope" value="Bacteria"/>
</dbReference>
<name>A1WPF1_VEREI</name>
<dbReference type="STRING" id="391735.Veis_3799"/>
<evidence type="ECO:0000256" key="2">
    <source>
        <dbReference type="SAM" id="SignalP"/>
    </source>
</evidence>
<dbReference type="HOGENOM" id="CLU_045683_0_0_4"/>
<dbReference type="GeneID" id="76462164"/>
<gene>
    <name evidence="3" type="ordered locus">Veis_3799</name>
</gene>
<evidence type="ECO:0000313" key="3">
    <source>
        <dbReference type="EMBL" id="ABM59508.1"/>
    </source>
</evidence>
<keyword evidence="4" id="KW-1185">Reference proteome</keyword>
<dbReference type="OrthoDB" id="8648755at2"/>
<dbReference type="KEGG" id="vei:Veis_3799"/>
<dbReference type="PANTHER" id="PTHR42928">
    <property type="entry name" value="TRICARBOXYLATE-BINDING PROTEIN"/>
    <property type="match status" value="1"/>
</dbReference>
<accession>A1WPF1</accession>
<dbReference type="PANTHER" id="PTHR42928:SF5">
    <property type="entry name" value="BLR1237 PROTEIN"/>
    <property type="match status" value="1"/>
</dbReference>
<dbReference type="CDD" id="cd13578">
    <property type="entry name" value="PBP2_Bug27"/>
    <property type="match status" value="1"/>
</dbReference>
<dbReference type="AlphaFoldDB" id="A1WPF1"/>
<evidence type="ECO:0000256" key="1">
    <source>
        <dbReference type="ARBA" id="ARBA00006987"/>
    </source>
</evidence>
<evidence type="ECO:0000313" key="4">
    <source>
        <dbReference type="Proteomes" id="UP000000374"/>
    </source>
</evidence>
<dbReference type="InterPro" id="IPR042100">
    <property type="entry name" value="Bug_dom1"/>
</dbReference>
<keyword evidence="2" id="KW-0732">Signal</keyword>
<dbReference type="SUPFAM" id="SSF53850">
    <property type="entry name" value="Periplasmic binding protein-like II"/>
    <property type="match status" value="1"/>
</dbReference>
<sequence>MFIARAPCLTMLCLALCAIQVPAQEAVPYPSRPLKLVVPLTPGTTTDLVAREFADRMSRKLGQPVVVDNRPGAGGIIAAQAVAKSAPDGYTILMVNSQHAINPAVYASMPYDTLRDFTGIALIGDAPAVITVPTALGVRNLAEFVALARQHPGAINYGSSGIGSQTHLAGAYFAAQAGVVMTHVPYRSSEVITDLVTNRIQSVFTPSAFVLGQIREGKLQALAVTGHERLSLLRDVPTTSEAGLPAYQFAMWFGFVAPGKVPAPIVGQLARTMQAVLDEPTLRQKFAEQGLTPRLLMLAEFDAYIKSEMERLGPIVKASGVHDRPREKR</sequence>